<dbReference type="EMBL" id="JBBUTG010000036">
    <property type="protein sequence ID" value="MEK8034804.1"/>
    <property type="molecule type" value="Genomic_DNA"/>
</dbReference>
<evidence type="ECO:0000313" key="1">
    <source>
        <dbReference type="EMBL" id="MEK8034804.1"/>
    </source>
</evidence>
<sequence>MAWMLSGQPPTPADALRRIKAICKALPDPYAASITVLVTHPCVPRELLAATILTFRDDLAAYSKEDMATMLVAAWNGGKSGFDAVMRTRANAPKRSASMSWVKE</sequence>
<reference evidence="1 2" key="1">
    <citation type="submission" date="2024-04" db="EMBL/GenBank/DDBJ databases">
        <title>Novel species of the genus Ideonella isolated from streams.</title>
        <authorList>
            <person name="Lu H."/>
        </authorList>
    </citation>
    <scope>NUCLEOTIDE SEQUENCE [LARGE SCALE GENOMIC DNA]</scope>
    <source>
        <strain evidence="1 2">DXS29W</strain>
    </source>
</reference>
<keyword evidence="2" id="KW-1185">Reference proteome</keyword>
<name>A0ABU9BYG1_9BURK</name>
<gene>
    <name evidence="1" type="ORF">AACH06_28640</name>
</gene>
<dbReference type="Proteomes" id="UP001371218">
    <property type="component" value="Unassembled WGS sequence"/>
</dbReference>
<evidence type="ECO:0000313" key="2">
    <source>
        <dbReference type="Proteomes" id="UP001371218"/>
    </source>
</evidence>
<accession>A0ABU9BYG1</accession>
<proteinExistence type="predicted"/>
<dbReference type="RefSeq" id="WP_341429237.1">
    <property type="nucleotide sequence ID" value="NZ_JBBUTG010000036.1"/>
</dbReference>
<organism evidence="1 2">
    <name type="scientific">Ideonella lacteola</name>
    <dbReference type="NCBI Taxonomy" id="2984193"/>
    <lineage>
        <taxon>Bacteria</taxon>
        <taxon>Pseudomonadati</taxon>
        <taxon>Pseudomonadota</taxon>
        <taxon>Betaproteobacteria</taxon>
        <taxon>Burkholderiales</taxon>
        <taxon>Sphaerotilaceae</taxon>
        <taxon>Ideonella</taxon>
    </lineage>
</organism>
<comment type="caution">
    <text evidence="1">The sequence shown here is derived from an EMBL/GenBank/DDBJ whole genome shotgun (WGS) entry which is preliminary data.</text>
</comment>
<protein>
    <submittedName>
        <fullName evidence="1">Uncharacterized protein</fullName>
    </submittedName>
</protein>